<dbReference type="Proteomes" id="UP000000437">
    <property type="component" value="Chromosome 20"/>
</dbReference>
<dbReference type="KEGG" id="dre:103909306"/>
<dbReference type="RefSeq" id="XP_009292891.1">
    <property type="nucleotide sequence ID" value="XM_009294616.5"/>
</dbReference>
<evidence type="ECO:0000313" key="2">
    <source>
        <dbReference type="Proteomes" id="UP000000437"/>
    </source>
</evidence>
<keyword evidence="2" id="KW-1185">Reference proteome</keyword>
<name>A0A8M3B405_DANRE</name>
<evidence type="ECO:0000313" key="3">
    <source>
        <dbReference type="RefSeq" id="XP_009292891.1"/>
    </source>
</evidence>
<protein>
    <submittedName>
        <fullName evidence="3">Coiled-coil domain-containing protein 190 isoform X1</fullName>
    </submittedName>
</protein>
<feature type="region of interest" description="Disordered" evidence="1">
    <location>
        <begin position="149"/>
        <end position="173"/>
    </location>
</feature>
<proteinExistence type="predicted"/>
<dbReference type="PANTHER" id="PTHR36871:SF1">
    <property type="entry name" value="COILED-COIL DOMAIN-CONTAINING PROTEIN 190"/>
    <property type="match status" value="1"/>
</dbReference>
<feature type="region of interest" description="Disordered" evidence="1">
    <location>
        <begin position="1"/>
        <end position="21"/>
    </location>
</feature>
<dbReference type="OrthoDB" id="10050903at2759"/>
<reference evidence="3" key="1">
    <citation type="submission" date="2025-08" db="UniProtKB">
        <authorList>
            <consortium name="RefSeq"/>
        </authorList>
    </citation>
    <scope>IDENTIFICATION</scope>
    <source>
        <strain evidence="3">Tuebingen</strain>
        <tissue evidence="3">Fibroblasts and whole tissue</tissue>
    </source>
</reference>
<gene>
    <name evidence="3" type="primary">ccdc190</name>
</gene>
<evidence type="ECO:0000256" key="1">
    <source>
        <dbReference type="SAM" id="MobiDB-lite"/>
    </source>
</evidence>
<feature type="compositionally biased region" description="Basic and acidic residues" evidence="1">
    <location>
        <begin position="150"/>
        <end position="173"/>
    </location>
</feature>
<dbReference type="CTD" id="339512"/>
<dbReference type="InterPro" id="IPR031525">
    <property type="entry name" value="CC190"/>
</dbReference>
<sequence length="270" mass="31160">MRRGDWSSRPAEAQRREERRTEFRLAEGLQRLDQAKHYHLNTLTREQRRLSRDLASIKTGNSWKRGFHSLGLRASNHDAGRPAAYYKRTLLPIIPLVGKEADDHKSSSLQARVQEFISSGGKRTEHSSETLCLPDLKQQPVTFLTTTNTHTDREESKERDMEGHVEVVRDREKDSQKEKEWMLLREREKDNENGAEINGNRGSSSPVPFPPDMLAPDGHLRTVHTLPNFAQALVEARKARYIRHRGQPLCERELTIREIFAQDSRRTPAV</sequence>
<dbReference type="AlphaFoldDB" id="A0A8M3B405"/>
<accession>A0A8M3B405</accession>
<dbReference type="Pfam" id="PF15768">
    <property type="entry name" value="CC190"/>
    <property type="match status" value="2"/>
</dbReference>
<dbReference type="PANTHER" id="PTHR36871">
    <property type="entry name" value="COILED-COIL DOMAIN-CONTAINING PROTEIN 190"/>
    <property type="match status" value="1"/>
</dbReference>
<organism evidence="2 3">
    <name type="scientific">Danio rerio</name>
    <name type="common">Zebrafish</name>
    <name type="synonym">Brachydanio rerio</name>
    <dbReference type="NCBI Taxonomy" id="7955"/>
    <lineage>
        <taxon>Eukaryota</taxon>
        <taxon>Metazoa</taxon>
        <taxon>Chordata</taxon>
        <taxon>Craniata</taxon>
        <taxon>Vertebrata</taxon>
        <taxon>Euteleostomi</taxon>
        <taxon>Actinopterygii</taxon>
        <taxon>Neopterygii</taxon>
        <taxon>Teleostei</taxon>
        <taxon>Ostariophysi</taxon>
        <taxon>Cypriniformes</taxon>
        <taxon>Danionidae</taxon>
        <taxon>Danioninae</taxon>
        <taxon>Danio</taxon>
    </lineage>
</organism>
<dbReference type="GeneID" id="103909306"/>
<feature type="region of interest" description="Disordered" evidence="1">
    <location>
        <begin position="189"/>
        <end position="209"/>
    </location>
</feature>